<evidence type="ECO:0000313" key="1">
    <source>
        <dbReference type="EMBL" id="CAI0375381.1"/>
    </source>
</evidence>
<sequence>MSKSEELSD</sequence>
<evidence type="ECO:0000313" key="2">
    <source>
        <dbReference type="Proteomes" id="UP001154282"/>
    </source>
</evidence>
<name>A0AAV0GQR8_9ROSI</name>
<dbReference type="EMBL" id="CAMGYJ010000002">
    <property type="protein sequence ID" value="CAI0375381.1"/>
    <property type="molecule type" value="Genomic_DNA"/>
</dbReference>
<protein>
    <submittedName>
        <fullName evidence="1">Uncharacterized protein</fullName>
    </submittedName>
</protein>
<organism evidence="1 2">
    <name type="scientific">Linum tenue</name>
    <dbReference type="NCBI Taxonomy" id="586396"/>
    <lineage>
        <taxon>Eukaryota</taxon>
        <taxon>Viridiplantae</taxon>
        <taxon>Streptophyta</taxon>
        <taxon>Embryophyta</taxon>
        <taxon>Tracheophyta</taxon>
        <taxon>Spermatophyta</taxon>
        <taxon>Magnoliopsida</taxon>
        <taxon>eudicotyledons</taxon>
        <taxon>Gunneridae</taxon>
        <taxon>Pentapetalae</taxon>
        <taxon>rosids</taxon>
        <taxon>fabids</taxon>
        <taxon>Malpighiales</taxon>
        <taxon>Linaceae</taxon>
        <taxon>Linum</taxon>
    </lineage>
</organism>
<reference evidence="1" key="1">
    <citation type="submission" date="2022-08" db="EMBL/GenBank/DDBJ databases">
        <authorList>
            <person name="Gutierrez-Valencia J."/>
        </authorList>
    </citation>
    <scope>NUCLEOTIDE SEQUENCE</scope>
</reference>
<dbReference type="Proteomes" id="UP001154282">
    <property type="component" value="Unassembled WGS sequence"/>
</dbReference>
<keyword evidence="2" id="KW-1185">Reference proteome</keyword>
<accession>A0AAV0GQR8</accession>
<proteinExistence type="predicted"/>
<comment type="caution">
    <text evidence="1">The sequence shown here is derived from an EMBL/GenBank/DDBJ whole genome shotgun (WGS) entry which is preliminary data.</text>
</comment>
<gene>
    <name evidence="1" type="ORF">LITE_LOCUS566</name>
</gene>